<comment type="similarity">
    <text evidence="8">Belongs to the APP family.</text>
</comment>
<dbReference type="SUPFAM" id="SSF56491">
    <property type="entry name" value="A heparin-binding domain"/>
    <property type="match status" value="1"/>
</dbReference>
<evidence type="ECO:0000256" key="8">
    <source>
        <dbReference type="PROSITE-ProRule" id="PRU01217"/>
    </source>
</evidence>
<evidence type="ECO:0000313" key="13">
    <source>
        <dbReference type="Proteomes" id="UP000663879"/>
    </source>
</evidence>
<keyword evidence="4 10" id="KW-1133">Transmembrane helix</keyword>
<evidence type="ECO:0000256" key="6">
    <source>
        <dbReference type="ARBA" id="ARBA00023157"/>
    </source>
</evidence>
<feature type="region of interest" description="GFLD subdomain" evidence="8">
    <location>
        <begin position="34"/>
        <end position="127"/>
    </location>
</feature>
<dbReference type="InterPro" id="IPR019745">
    <property type="entry name" value="Amyloid_glyco_intracell_CS"/>
</dbReference>
<feature type="compositionally biased region" description="Acidic residues" evidence="9">
    <location>
        <begin position="212"/>
        <end position="223"/>
    </location>
</feature>
<evidence type="ECO:0000256" key="1">
    <source>
        <dbReference type="ARBA" id="ARBA00004479"/>
    </source>
</evidence>
<keyword evidence="3" id="KW-0732">Signal</keyword>
<evidence type="ECO:0000313" key="12">
    <source>
        <dbReference type="EMBL" id="CAF0927679.1"/>
    </source>
</evidence>
<keyword evidence="13" id="KW-1185">Reference proteome</keyword>
<feature type="transmembrane region" description="Helical" evidence="10">
    <location>
        <begin position="260"/>
        <end position="285"/>
    </location>
</feature>
<proteinExistence type="inferred from homology"/>
<feature type="region of interest" description="Disordered" evidence="9">
    <location>
        <begin position="210"/>
        <end position="230"/>
    </location>
</feature>
<feature type="domain" description="E1" evidence="11">
    <location>
        <begin position="34"/>
        <end position="201"/>
    </location>
</feature>
<dbReference type="SMART" id="SM00006">
    <property type="entry name" value="A4_EXTRA"/>
    <property type="match status" value="1"/>
</dbReference>
<dbReference type="GO" id="GO:0046914">
    <property type="term" value="F:transition metal ion binding"/>
    <property type="evidence" value="ECO:0007669"/>
    <property type="project" value="InterPro"/>
</dbReference>
<dbReference type="OrthoDB" id="6147836at2759"/>
<dbReference type="PROSITE" id="PS00320">
    <property type="entry name" value="APP_INTRA"/>
    <property type="match status" value="1"/>
</dbReference>
<evidence type="ECO:0000256" key="2">
    <source>
        <dbReference type="ARBA" id="ARBA00022692"/>
    </source>
</evidence>
<dbReference type="InterPro" id="IPR019543">
    <property type="entry name" value="APP_amyloid_C"/>
</dbReference>
<dbReference type="InterPro" id="IPR015849">
    <property type="entry name" value="Amyloid_glyco_heparin-bd"/>
</dbReference>
<dbReference type="PROSITE" id="PS51869">
    <property type="entry name" value="APP_E1"/>
    <property type="match status" value="1"/>
</dbReference>
<evidence type="ECO:0000256" key="7">
    <source>
        <dbReference type="ARBA" id="ARBA00023180"/>
    </source>
</evidence>
<dbReference type="Proteomes" id="UP000663879">
    <property type="component" value="Unassembled WGS sequence"/>
</dbReference>
<dbReference type="InterPro" id="IPR008154">
    <property type="entry name" value="Amyloid_glyco_extra"/>
</dbReference>
<dbReference type="Gene3D" id="3.30.1490.140">
    <property type="entry name" value="Amyloidogenic glycoprotein, copper-binding domain"/>
    <property type="match status" value="1"/>
</dbReference>
<dbReference type="AlphaFoldDB" id="A0A814BHN1"/>
<dbReference type="PANTHER" id="PTHR23103:SF15">
    <property type="entry name" value="AMYLOID-BETA-LIKE PROTEIN"/>
    <property type="match status" value="1"/>
</dbReference>
<dbReference type="SUPFAM" id="SSF89811">
    <property type="entry name" value="Amyloid beta a4 protein copper binding domain (domain 2)"/>
    <property type="match status" value="1"/>
</dbReference>
<sequence length="337" mass="39226">MQYIIILLVYLINIVCGLNYVKILSGLELNIDRNDALITQQIACTDQLDFYYDKDSAKWVYTQTQCLKTQMDILSYCQRVYPKLNVINILRVQENIQIKYCLNDCKNSENKEINANLYKCLYGAYKSTQQLYIPPNCQFQHSLSVNECKSIEIWKHLADNKCKLINNEFVLTNSSVMLQWCDAFKGGISTFNGIEFVCCPNKKEVKVRLEDDNIDDQEADDSNESNSREIDSFEQKIELNKDGKANEFERVKSKDSHSTFFNYVSSFFLLGFFMTIFAFAIYLFVNRKTTKSNNVRVNLDDEMLGKNPSEDSQLNSMQINGYENPTYKFFDDQNRVV</sequence>
<dbReference type="Pfam" id="PF12924">
    <property type="entry name" value="APP_Cu_bd"/>
    <property type="match status" value="1"/>
</dbReference>
<dbReference type="InterPro" id="IPR011178">
    <property type="entry name" value="Amyloid_glyco_Cu-bd"/>
</dbReference>
<evidence type="ECO:0000256" key="3">
    <source>
        <dbReference type="ARBA" id="ARBA00022729"/>
    </source>
</evidence>
<dbReference type="InterPro" id="IPR036454">
    <property type="entry name" value="Amyloid_glyco_heparin-bd_sf"/>
</dbReference>
<feature type="region of interest" description="CuBD subdomain" evidence="8">
    <location>
        <begin position="135"/>
        <end position="201"/>
    </location>
</feature>
<keyword evidence="6" id="KW-1015">Disulfide bond</keyword>
<comment type="caution">
    <text evidence="12">The sequence shown here is derived from an EMBL/GenBank/DDBJ whole genome shotgun (WGS) entry which is preliminary data.</text>
</comment>
<dbReference type="InterPro" id="IPR008155">
    <property type="entry name" value="Amyloid_glyco"/>
</dbReference>
<dbReference type="GO" id="GO:0008201">
    <property type="term" value="F:heparin binding"/>
    <property type="evidence" value="ECO:0007669"/>
    <property type="project" value="UniProtKB-UniRule"/>
</dbReference>
<keyword evidence="5 10" id="KW-0472">Membrane</keyword>
<protein>
    <recommendedName>
        <fullName evidence="11">E1 domain-containing protein</fullName>
    </recommendedName>
</protein>
<dbReference type="Pfam" id="PF10515">
    <property type="entry name" value="APP_amyloid"/>
    <property type="match status" value="1"/>
</dbReference>
<evidence type="ECO:0000256" key="5">
    <source>
        <dbReference type="ARBA" id="ARBA00023136"/>
    </source>
</evidence>
<dbReference type="InterPro" id="IPR036669">
    <property type="entry name" value="Amyloid_Cu-bd_sf"/>
</dbReference>
<evidence type="ECO:0000256" key="4">
    <source>
        <dbReference type="ARBA" id="ARBA00022989"/>
    </source>
</evidence>
<keyword evidence="7" id="KW-0325">Glycoprotein</keyword>
<dbReference type="Pfam" id="PF02177">
    <property type="entry name" value="APP_N"/>
    <property type="match status" value="1"/>
</dbReference>
<comment type="caution">
    <text evidence="8">Lacks conserved residue(s) required for the propagation of feature annotation.</text>
</comment>
<dbReference type="PANTHER" id="PTHR23103">
    <property type="entry name" value="ALZHEIMER'S DISEASE BETA-AMYLOID RELATED"/>
    <property type="match status" value="1"/>
</dbReference>
<evidence type="ECO:0000259" key="11">
    <source>
        <dbReference type="PROSITE" id="PS51869"/>
    </source>
</evidence>
<evidence type="ECO:0000256" key="10">
    <source>
        <dbReference type="SAM" id="Phobius"/>
    </source>
</evidence>
<reference evidence="12" key="1">
    <citation type="submission" date="2021-02" db="EMBL/GenBank/DDBJ databases">
        <authorList>
            <person name="Nowell W R."/>
        </authorList>
    </citation>
    <scope>NUCLEOTIDE SEQUENCE</scope>
    <source>
        <strain evidence="12">Ploen Becks lab</strain>
    </source>
</reference>
<keyword evidence="2 10" id="KW-0812">Transmembrane</keyword>
<evidence type="ECO:0000256" key="9">
    <source>
        <dbReference type="SAM" id="MobiDB-lite"/>
    </source>
</evidence>
<accession>A0A814BHN1</accession>
<organism evidence="12 13">
    <name type="scientific">Brachionus calyciflorus</name>
    <dbReference type="NCBI Taxonomy" id="104777"/>
    <lineage>
        <taxon>Eukaryota</taxon>
        <taxon>Metazoa</taxon>
        <taxon>Spiralia</taxon>
        <taxon>Gnathifera</taxon>
        <taxon>Rotifera</taxon>
        <taxon>Eurotatoria</taxon>
        <taxon>Monogononta</taxon>
        <taxon>Pseudotrocha</taxon>
        <taxon>Ploima</taxon>
        <taxon>Brachionidae</taxon>
        <taxon>Brachionus</taxon>
    </lineage>
</organism>
<gene>
    <name evidence="12" type="ORF">OXX778_LOCUS12732</name>
</gene>
<comment type="subcellular location">
    <subcellularLocation>
        <location evidence="1">Membrane</location>
        <topology evidence="1">Single-pass type I membrane protein</topology>
    </subcellularLocation>
</comment>
<dbReference type="GO" id="GO:0016020">
    <property type="term" value="C:membrane"/>
    <property type="evidence" value="ECO:0007669"/>
    <property type="project" value="UniProtKB-SubCell"/>
</dbReference>
<name>A0A814BHN1_9BILA</name>
<dbReference type="EMBL" id="CAJNOC010002344">
    <property type="protein sequence ID" value="CAF0927679.1"/>
    <property type="molecule type" value="Genomic_DNA"/>
</dbReference>
<dbReference type="Gene3D" id="3.90.570.10">
    <property type="entry name" value="Amyloidogenic glycoprotein, heparin-binding domain"/>
    <property type="match status" value="1"/>
</dbReference>